<evidence type="ECO:0000313" key="1">
    <source>
        <dbReference type="EMBL" id="URN17562.1"/>
    </source>
</evidence>
<dbReference type="RefSeq" id="WP_010473674.1">
    <property type="nucleotide sequence ID" value="NZ_CP095474.1"/>
</dbReference>
<proteinExistence type="predicted"/>
<dbReference type="EMBL" id="CP095474">
    <property type="protein sequence ID" value="URN17562.1"/>
    <property type="molecule type" value="Genomic_DNA"/>
</dbReference>
<protein>
    <submittedName>
        <fullName evidence="1">Uncharacterized protein</fullName>
    </submittedName>
</protein>
<reference evidence="1" key="1">
    <citation type="submission" date="2022-04" db="EMBL/GenBank/DDBJ databases">
        <title>Systematic whole-genome sequencing reveals an unexpected diversity among actinomycetoma pathogens and provides insights into their antibacterial susceptibilities.</title>
        <authorList>
            <person name="Watson A.K."/>
            <person name="Kepplinger B."/>
            <person name="Bakhiet S.M."/>
            <person name="Mhmoud N.A."/>
            <person name="Chapman J."/>
            <person name="Allenby N."/>
            <person name="Mickiewicz K."/>
            <person name="Goodfellow M."/>
            <person name="Fahal A.H."/>
            <person name="Errington J."/>
        </authorList>
    </citation>
    <scope>NUCLEOTIDE SEQUENCE</scope>
    <source>
        <strain evidence="1">SD 504</strain>
    </source>
</reference>
<evidence type="ECO:0000313" key="2">
    <source>
        <dbReference type="Proteomes" id="UP001056383"/>
    </source>
</evidence>
<gene>
    <name evidence="1" type="ORF">MW084_18290</name>
</gene>
<organism evidence="1 2">
    <name type="scientific">Streptomyces sudanensis</name>
    <dbReference type="NCBI Taxonomy" id="436397"/>
    <lineage>
        <taxon>Bacteria</taxon>
        <taxon>Bacillati</taxon>
        <taxon>Actinomycetota</taxon>
        <taxon>Actinomycetes</taxon>
        <taxon>Kitasatosporales</taxon>
        <taxon>Streptomycetaceae</taxon>
        <taxon>Streptomyces</taxon>
    </lineage>
</organism>
<name>A0ABY4TF68_9ACTN</name>
<sequence>MTGNASGAVVAVLDWHGVRPYGLTAVGVDRDRLGEAEALASASLGGPAGLPASWEDADPALRRRLVRACRVIPTAGLWHVAEEDPDTTEAGARRGCLRQLAAEWPQAEPLPAADAAGLPGLTALARLSALVCRMPPEIRLDAEEDLLDIYDRYAVGTLAPEARDSPDPG</sequence>
<dbReference type="Proteomes" id="UP001056383">
    <property type="component" value="Chromosome"/>
</dbReference>
<keyword evidence="2" id="KW-1185">Reference proteome</keyword>
<accession>A0ABY4TF68</accession>